<name>A0A067KDI3_JATCU</name>
<evidence type="ECO:0000313" key="2">
    <source>
        <dbReference type="Proteomes" id="UP000027138"/>
    </source>
</evidence>
<protein>
    <submittedName>
        <fullName evidence="1">Uncharacterized protein</fullName>
    </submittedName>
</protein>
<sequence length="96" mass="9621">MLVGCMTGDGESVGNAQEVGSSATAADGVDGFDEGGCTKVDVAGLSDIYIICALSSDNNLSCSSSRVHSIRISLALAEFDCAGGEVLIEAQPECAS</sequence>
<proteinExistence type="predicted"/>
<dbReference type="Proteomes" id="UP000027138">
    <property type="component" value="Unassembled WGS sequence"/>
</dbReference>
<keyword evidence="2" id="KW-1185">Reference proteome</keyword>
<evidence type="ECO:0000313" key="1">
    <source>
        <dbReference type="EMBL" id="KDP34261.1"/>
    </source>
</evidence>
<organism evidence="1 2">
    <name type="scientific">Jatropha curcas</name>
    <name type="common">Barbados nut</name>
    <dbReference type="NCBI Taxonomy" id="180498"/>
    <lineage>
        <taxon>Eukaryota</taxon>
        <taxon>Viridiplantae</taxon>
        <taxon>Streptophyta</taxon>
        <taxon>Embryophyta</taxon>
        <taxon>Tracheophyta</taxon>
        <taxon>Spermatophyta</taxon>
        <taxon>Magnoliopsida</taxon>
        <taxon>eudicotyledons</taxon>
        <taxon>Gunneridae</taxon>
        <taxon>Pentapetalae</taxon>
        <taxon>rosids</taxon>
        <taxon>fabids</taxon>
        <taxon>Malpighiales</taxon>
        <taxon>Euphorbiaceae</taxon>
        <taxon>Crotonoideae</taxon>
        <taxon>Jatropheae</taxon>
        <taxon>Jatropha</taxon>
    </lineage>
</organism>
<dbReference type="EMBL" id="KK914538">
    <property type="protein sequence ID" value="KDP34261.1"/>
    <property type="molecule type" value="Genomic_DNA"/>
</dbReference>
<accession>A0A067KDI3</accession>
<gene>
    <name evidence="1" type="ORF">JCGZ_12829</name>
</gene>
<reference evidence="1 2" key="1">
    <citation type="journal article" date="2014" name="PLoS ONE">
        <title>Global Analysis of Gene Expression Profiles in Physic Nut (Jatropha curcas L.) Seedlings Exposed to Salt Stress.</title>
        <authorList>
            <person name="Zhang L."/>
            <person name="Zhang C."/>
            <person name="Wu P."/>
            <person name="Chen Y."/>
            <person name="Li M."/>
            <person name="Jiang H."/>
            <person name="Wu G."/>
        </authorList>
    </citation>
    <scope>NUCLEOTIDE SEQUENCE [LARGE SCALE GENOMIC DNA]</scope>
    <source>
        <strain evidence="2">cv. GZQX0401</strain>
        <tissue evidence="1">Young leaves</tissue>
    </source>
</reference>
<dbReference type="AlphaFoldDB" id="A0A067KDI3"/>